<evidence type="ECO:0000313" key="8">
    <source>
        <dbReference type="Proteomes" id="UP000235672"/>
    </source>
</evidence>
<dbReference type="Gene3D" id="1.20.1720.10">
    <property type="entry name" value="Multidrug resistance protein D"/>
    <property type="match status" value="1"/>
</dbReference>
<keyword evidence="4 5" id="KW-0472">Membrane</keyword>
<feature type="domain" description="Major facilitator superfamily (MFS) profile" evidence="6">
    <location>
        <begin position="34"/>
        <end position="506"/>
    </location>
</feature>
<feature type="transmembrane region" description="Helical" evidence="5">
    <location>
        <begin position="69"/>
        <end position="88"/>
    </location>
</feature>
<dbReference type="Gene3D" id="1.20.1250.20">
    <property type="entry name" value="MFS general substrate transporter like domains"/>
    <property type="match status" value="1"/>
</dbReference>
<feature type="transmembrane region" description="Helical" evidence="5">
    <location>
        <begin position="433"/>
        <end position="461"/>
    </location>
</feature>
<evidence type="ECO:0000256" key="3">
    <source>
        <dbReference type="ARBA" id="ARBA00022989"/>
    </source>
</evidence>
<reference evidence="7 8" key="1">
    <citation type="submission" date="2016-05" db="EMBL/GenBank/DDBJ databases">
        <title>A degradative enzymes factory behind the ericoid mycorrhizal symbiosis.</title>
        <authorList>
            <consortium name="DOE Joint Genome Institute"/>
            <person name="Martino E."/>
            <person name="Morin E."/>
            <person name="Grelet G."/>
            <person name="Kuo A."/>
            <person name="Kohler A."/>
            <person name="Daghino S."/>
            <person name="Barry K."/>
            <person name="Choi C."/>
            <person name="Cichocki N."/>
            <person name="Clum A."/>
            <person name="Copeland A."/>
            <person name="Hainaut M."/>
            <person name="Haridas S."/>
            <person name="Labutti K."/>
            <person name="Lindquist E."/>
            <person name="Lipzen A."/>
            <person name="Khouja H.-R."/>
            <person name="Murat C."/>
            <person name="Ohm R."/>
            <person name="Olson A."/>
            <person name="Spatafora J."/>
            <person name="Veneault-Fourrey C."/>
            <person name="Henrissat B."/>
            <person name="Grigoriev I."/>
            <person name="Martin F."/>
            <person name="Perotto S."/>
        </authorList>
    </citation>
    <scope>NUCLEOTIDE SEQUENCE [LARGE SCALE GENOMIC DNA]</scope>
    <source>
        <strain evidence="7 8">UAMH 7357</strain>
    </source>
</reference>
<evidence type="ECO:0000256" key="4">
    <source>
        <dbReference type="ARBA" id="ARBA00023136"/>
    </source>
</evidence>
<feature type="transmembrane region" description="Helical" evidence="5">
    <location>
        <begin position="189"/>
        <end position="211"/>
    </location>
</feature>
<keyword evidence="2 5" id="KW-0812">Transmembrane</keyword>
<feature type="transmembrane region" description="Helical" evidence="5">
    <location>
        <begin position="343"/>
        <end position="364"/>
    </location>
</feature>
<evidence type="ECO:0000256" key="5">
    <source>
        <dbReference type="SAM" id="Phobius"/>
    </source>
</evidence>
<feature type="transmembrane region" description="Helical" evidence="5">
    <location>
        <begin position="159"/>
        <end position="183"/>
    </location>
</feature>
<keyword evidence="8" id="KW-1185">Reference proteome</keyword>
<feature type="transmembrane region" description="Helical" evidence="5">
    <location>
        <begin position="481"/>
        <end position="501"/>
    </location>
</feature>
<feature type="transmembrane region" description="Helical" evidence="5">
    <location>
        <begin position="128"/>
        <end position="147"/>
    </location>
</feature>
<evidence type="ECO:0000256" key="2">
    <source>
        <dbReference type="ARBA" id="ARBA00022692"/>
    </source>
</evidence>
<dbReference type="GO" id="GO:0022857">
    <property type="term" value="F:transmembrane transporter activity"/>
    <property type="evidence" value="ECO:0007669"/>
    <property type="project" value="InterPro"/>
</dbReference>
<dbReference type="PANTHER" id="PTHR42718:SF10">
    <property type="entry name" value="TRANSPORTER, PUTATIVE (AFU_ORTHOLOGUE AFUA_8G06760)-RELATED"/>
    <property type="match status" value="1"/>
</dbReference>
<name>A0A2J6Q527_9HELO</name>
<dbReference type="InterPro" id="IPR011701">
    <property type="entry name" value="MFS"/>
</dbReference>
<dbReference type="AlphaFoldDB" id="A0A2J6Q527"/>
<keyword evidence="3 5" id="KW-1133">Transmembrane helix</keyword>
<feature type="transmembrane region" description="Helical" evidence="5">
    <location>
        <begin position="100"/>
        <end position="122"/>
    </location>
</feature>
<evidence type="ECO:0000256" key="1">
    <source>
        <dbReference type="ARBA" id="ARBA00004141"/>
    </source>
</evidence>
<dbReference type="InterPro" id="IPR020846">
    <property type="entry name" value="MFS_dom"/>
</dbReference>
<dbReference type="OrthoDB" id="2130629at2759"/>
<comment type="subcellular location">
    <subcellularLocation>
        <location evidence="1">Membrane</location>
        <topology evidence="1">Multi-pass membrane protein</topology>
    </subcellularLocation>
</comment>
<dbReference type="InterPro" id="IPR036259">
    <property type="entry name" value="MFS_trans_sf"/>
</dbReference>
<feature type="transmembrane region" description="Helical" evidence="5">
    <location>
        <begin position="232"/>
        <end position="255"/>
    </location>
</feature>
<accession>A0A2J6Q527</accession>
<dbReference type="Proteomes" id="UP000235672">
    <property type="component" value="Unassembled WGS sequence"/>
</dbReference>
<dbReference type="PANTHER" id="PTHR42718">
    <property type="entry name" value="MAJOR FACILITATOR SUPERFAMILY MULTIDRUG TRANSPORTER MFSC"/>
    <property type="match status" value="1"/>
</dbReference>
<feature type="transmembrane region" description="Helical" evidence="5">
    <location>
        <begin position="306"/>
        <end position="331"/>
    </location>
</feature>
<evidence type="ECO:0000259" key="6">
    <source>
        <dbReference type="PROSITE" id="PS50850"/>
    </source>
</evidence>
<proteinExistence type="predicted"/>
<gene>
    <name evidence="7" type="ORF">NA56DRAFT_679309</name>
</gene>
<feature type="transmembrane region" description="Helical" evidence="5">
    <location>
        <begin position="396"/>
        <end position="421"/>
    </location>
</feature>
<organism evidence="7 8">
    <name type="scientific">Hyaloscypha hepaticicola</name>
    <dbReference type="NCBI Taxonomy" id="2082293"/>
    <lineage>
        <taxon>Eukaryota</taxon>
        <taxon>Fungi</taxon>
        <taxon>Dikarya</taxon>
        <taxon>Ascomycota</taxon>
        <taxon>Pezizomycotina</taxon>
        <taxon>Leotiomycetes</taxon>
        <taxon>Helotiales</taxon>
        <taxon>Hyaloscyphaceae</taxon>
        <taxon>Hyaloscypha</taxon>
    </lineage>
</organism>
<dbReference type="Pfam" id="PF07690">
    <property type="entry name" value="MFS_1"/>
    <property type="match status" value="1"/>
</dbReference>
<protein>
    <submittedName>
        <fullName evidence="7">MFS general substrate transporter</fullName>
    </submittedName>
</protein>
<dbReference type="EMBL" id="KZ613481">
    <property type="protein sequence ID" value="PMD21397.1"/>
    <property type="molecule type" value="Genomic_DNA"/>
</dbReference>
<evidence type="ECO:0000313" key="7">
    <source>
        <dbReference type="EMBL" id="PMD21397.1"/>
    </source>
</evidence>
<sequence length="512" mass="54651">MQYDYEDFSIAKISPLNRFTRDIPSISKWRASIIIGTVACINLTNSMLGGILVVSLPNMAHELGLSQDLLLWPAGVNALACGCMLLLSGSIADVVGARKVYLLGAFLLTMTTIACGVCNTGLQLILFRAAQGVAVSLCIPSSVILITSNIPTGTYRNTAFACLGAGQPFGYSIGLVLGGIFVEEVSWRYGYYVGAILTFISFLISIFGIPADTVLVDSQSFGSVLQRMKTEIDLIGCCLLSSSLGLFSYVLSVLASGVSHFLAPTSITLFSIAVLLIPLFIWHTLRQERLARPSIIPPSLWSNPIFTSLCTTVFLIWGIFSAVEFFLTLFYQSVQHLSPLQTSFRFLPMVVTGASANFLTGWLVKRVRADILVLLSAAITALAPLLMALVDPGASYWTYAFFATACTPICADVLFTVANLVITSIFPPKTHGLAGGVFNTISNIGGSVGLAVTAVVASSVSMGEQGKGESGPEMLMDGYRATFWLCFGAEILVLGIVGFGLRKIGKVGIKVD</sequence>
<dbReference type="SUPFAM" id="SSF103473">
    <property type="entry name" value="MFS general substrate transporter"/>
    <property type="match status" value="2"/>
</dbReference>
<feature type="transmembrane region" description="Helical" evidence="5">
    <location>
        <begin position="261"/>
        <end position="285"/>
    </location>
</feature>
<feature type="transmembrane region" description="Helical" evidence="5">
    <location>
        <begin position="31"/>
        <end position="57"/>
    </location>
</feature>
<dbReference type="GO" id="GO:0016020">
    <property type="term" value="C:membrane"/>
    <property type="evidence" value="ECO:0007669"/>
    <property type="project" value="UniProtKB-SubCell"/>
</dbReference>
<dbReference type="PROSITE" id="PS50850">
    <property type="entry name" value="MFS"/>
    <property type="match status" value="1"/>
</dbReference>
<feature type="transmembrane region" description="Helical" evidence="5">
    <location>
        <begin position="371"/>
        <end position="390"/>
    </location>
</feature>